<dbReference type="PROSITE" id="PS51000">
    <property type="entry name" value="HTH_DEOR_2"/>
    <property type="match status" value="1"/>
</dbReference>
<accession>A0A2T2XCW1</accession>
<dbReference type="Gene3D" id="3.40.50.1360">
    <property type="match status" value="1"/>
</dbReference>
<dbReference type="PRINTS" id="PR00037">
    <property type="entry name" value="HTHLACR"/>
</dbReference>
<evidence type="ECO:0000313" key="6">
    <source>
        <dbReference type="Proteomes" id="UP000242972"/>
    </source>
</evidence>
<reference evidence="5 6" key="1">
    <citation type="journal article" date="2014" name="BMC Genomics">
        <title>Comparison of environmental and isolate Sulfobacillus genomes reveals diverse carbon, sulfur, nitrogen, and hydrogen metabolisms.</title>
        <authorList>
            <person name="Justice N.B."/>
            <person name="Norman A."/>
            <person name="Brown C.T."/>
            <person name="Singh A."/>
            <person name="Thomas B.C."/>
            <person name="Banfield J.F."/>
        </authorList>
    </citation>
    <scope>NUCLEOTIDE SEQUENCE [LARGE SCALE GENOMIC DNA]</scope>
    <source>
        <strain evidence="5">AMDSBA4</strain>
    </source>
</reference>
<proteinExistence type="predicted"/>
<dbReference type="InterPro" id="IPR036390">
    <property type="entry name" value="WH_DNA-bd_sf"/>
</dbReference>
<dbReference type="SUPFAM" id="SSF46785">
    <property type="entry name" value="Winged helix' DNA-binding domain"/>
    <property type="match status" value="1"/>
</dbReference>
<sequence length="261" mass="28183">MGISRRQDKIIELLSTYGTLAIADLAKKFACSTATVRRDIQDLEEQGQVRRFHGAVALALDSLVMERPFQDKSTTHAEKKRNIAATVAEWLPNGAIVGINGGTTTTAIALGLAEQHRDITVVTNAVNIAHLLSDRGLSVVVVGGALRPQNYETTGPMALSSLSQLHLDWVVLGANGIDRRFGITTTTEQEAAVGQAFAVQADHVIIAGDSSKLGRTALFRMLPWDHVDYLASDDGARNLLGDWGLDMVANDLWLIRSGTTR</sequence>
<dbReference type="InterPro" id="IPR050313">
    <property type="entry name" value="Carb_Metab_HTH_regulators"/>
</dbReference>
<dbReference type="InterPro" id="IPR014036">
    <property type="entry name" value="DeoR-like_C"/>
</dbReference>
<dbReference type="SMART" id="SM01134">
    <property type="entry name" value="DeoRC"/>
    <property type="match status" value="1"/>
</dbReference>
<dbReference type="PROSITE" id="PS00894">
    <property type="entry name" value="HTH_DEOR_1"/>
    <property type="match status" value="1"/>
</dbReference>
<dbReference type="EMBL" id="PXYW01000046">
    <property type="protein sequence ID" value="PSR32298.1"/>
    <property type="molecule type" value="Genomic_DNA"/>
</dbReference>
<dbReference type="SMART" id="SM00420">
    <property type="entry name" value="HTH_DEOR"/>
    <property type="match status" value="1"/>
</dbReference>
<gene>
    <name evidence="5" type="ORF">C7B46_15100</name>
</gene>
<evidence type="ECO:0000256" key="2">
    <source>
        <dbReference type="ARBA" id="ARBA00023125"/>
    </source>
</evidence>
<evidence type="ECO:0000259" key="4">
    <source>
        <dbReference type="PROSITE" id="PS51000"/>
    </source>
</evidence>
<evidence type="ECO:0000256" key="1">
    <source>
        <dbReference type="ARBA" id="ARBA00023015"/>
    </source>
</evidence>
<dbReference type="AlphaFoldDB" id="A0A2T2XCW1"/>
<feature type="domain" description="HTH deoR-type" evidence="4">
    <location>
        <begin position="3"/>
        <end position="58"/>
    </location>
</feature>
<dbReference type="InterPro" id="IPR036388">
    <property type="entry name" value="WH-like_DNA-bd_sf"/>
</dbReference>
<dbReference type="PANTHER" id="PTHR30363:SF44">
    <property type="entry name" value="AGA OPERON TRANSCRIPTIONAL REPRESSOR-RELATED"/>
    <property type="match status" value="1"/>
</dbReference>
<dbReference type="Pfam" id="PF08220">
    <property type="entry name" value="HTH_DeoR"/>
    <property type="match status" value="1"/>
</dbReference>
<keyword evidence="1" id="KW-0805">Transcription regulation</keyword>
<evidence type="ECO:0000313" key="5">
    <source>
        <dbReference type="EMBL" id="PSR32298.1"/>
    </source>
</evidence>
<keyword evidence="2" id="KW-0238">DNA-binding</keyword>
<protein>
    <submittedName>
        <fullName evidence="5">DeoR/GlpR transcriptional regulator</fullName>
    </submittedName>
</protein>
<dbReference type="InterPro" id="IPR037171">
    <property type="entry name" value="NagB/RpiA_transferase-like"/>
</dbReference>
<dbReference type="SUPFAM" id="SSF100950">
    <property type="entry name" value="NagB/RpiA/CoA transferase-like"/>
    <property type="match status" value="1"/>
</dbReference>
<dbReference type="PANTHER" id="PTHR30363">
    <property type="entry name" value="HTH-TYPE TRANSCRIPTIONAL REGULATOR SRLR-RELATED"/>
    <property type="match status" value="1"/>
</dbReference>
<name>A0A2T2XCW1_9FIRM</name>
<keyword evidence="3" id="KW-0804">Transcription</keyword>
<dbReference type="Pfam" id="PF00455">
    <property type="entry name" value="DeoRC"/>
    <property type="match status" value="1"/>
</dbReference>
<organism evidence="5 6">
    <name type="scientific">Sulfobacillus benefaciens</name>
    <dbReference type="NCBI Taxonomy" id="453960"/>
    <lineage>
        <taxon>Bacteria</taxon>
        <taxon>Bacillati</taxon>
        <taxon>Bacillota</taxon>
        <taxon>Clostridia</taxon>
        <taxon>Eubacteriales</taxon>
        <taxon>Clostridiales Family XVII. Incertae Sedis</taxon>
        <taxon>Sulfobacillus</taxon>
    </lineage>
</organism>
<dbReference type="GO" id="GO:0003677">
    <property type="term" value="F:DNA binding"/>
    <property type="evidence" value="ECO:0007669"/>
    <property type="project" value="UniProtKB-KW"/>
</dbReference>
<dbReference type="GO" id="GO:0003700">
    <property type="term" value="F:DNA-binding transcription factor activity"/>
    <property type="evidence" value="ECO:0007669"/>
    <property type="project" value="InterPro"/>
</dbReference>
<comment type="caution">
    <text evidence="5">The sequence shown here is derived from an EMBL/GenBank/DDBJ whole genome shotgun (WGS) entry which is preliminary data.</text>
</comment>
<dbReference type="Gene3D" id="1.10.10.10">
    <property type="entry name" value="Winged helix-like DNA-binding domain superfamily/Winged helix DNA-binding domain"/>
    <property type="match status" value="1"/>
</dbReference>
<dbReference type="InterPro" id="IPR018356">
    <property type="entry name" value="Tscrpt_reg_HTH_DeoR_CS"/>
</dbReference>
<dbReference type="Proteomes" id="UP000242972">
    <property type="component" value="Unassembled WGS sequence"/>
</dbReference>
<dbReference type="InterPro" id="IPR001034">
    <property type="entry name" value="DeoR_HTH"/>
</dbReference>
<evidence type="ECO:0000256" key="3">
    <source>
        <dbReference type="ARBA" id="ARBA00023163"/>
    </source>
</evidence>